<feature type="transmembrane region" description="Helical" evidence="1">
    <location>
        <begin position="12"/>
        <end position="33"/>
    </location>
</feature>
<protein>
    <submittedName>
        <fullName evidence="2">Uncharacterized protein</fullName>
    </submittedName>
</protein>
<proteinExistence type="predicted"/>
<accession>A0A8S5LHK7</accession>
<evidence type="ECO:0000313" key="2">
    <source>
        <dbReference type="EMBL" id="DAD69486.1"/>
    </source>
</evidence>
<keyword evidence="1" id="KW-0812">Transmembrane</keyword>
<reference evidence="2" key="1">
    <citation type="journal article" date="2021" name="Proc. Natl. Acad. Sci. U.S.A.">
        <title>A Catalog of Tens of Thousands of Viruses from Human Metagenomes Reveals Hidden Associations with Chronic Diseases.</title>
        <authorList>
            <person name="Tisza M.J."/>
            <person name="Buck C.B."/>
        </authorList>
    </citation>
    <scope>NUCLEOTIDE SEQUENCE</scope>
    <source>
        <strain evidence="2">CtqMr7</strain>
    </source>
</reference>
<sequence length="60" mass="6826">MKNLKKVNYKKIIETVKTIIIYTAIVAGVAFYFGMKHGENNAKIQNDKIAETVQNLNVKK</sequence>
<name>A0A8S5LHK7_9CAUD</name>
<keyword evidence="1" id="KW-0472">Membrane</keyword>
<evidence type="ECO:0000256" key="1">
    <source>
        <dbReference type="SAM" id="Phobius"/>
    </source>
</evidence>
<keyword evidence="1" id="KW-1133">Transmembrane helix</keyword>
<organism evidence="2">
    <name type="scientific">Myoviridae sp. ctqMr7</name>
    <dbReference type="NCBI Taxonomy" id="2823552"/>
    <lineage>
        <taxon>Viruses</taxon>
        <taxon>Duplodnaviria</taxon>
        <taxon>Heunggongvirae</taxon>
        <taxon>Uroviricota</taxon>
        <taxon>Caudoviricetes</taxon>
    </lineage>
</organism>
<dbReference type="EMBL" id="BK014721">
    <property type="protein sequence ID" value="DAD69486.1"/>
    <property type="molecule type" value="Genomic_DNA"/>
</dbReference>